<keyword evidence="2" id="KW-1185">Reference proteome</keyword>
<proteinExistence type="predicted"/>
<evidence type="ECO:0000313" key="2">
    <source>
        <dbReference type="Proteomes" id="UP000827092"/>
    </source>
</evidence>
<name>A0AAV6UMG0_9ARAC</name>
<accession>A0AAV6UMG0</accession>
<comment type="caution">
    <text evidence="1">The sequence shown here is derived from an EMBL/GenBank/DDBJ whole genome shotgun (WGS) entry which is preliminary data.</text>
</comment>
<protein>
    <submittedName>
        <fullName evidence="1">Uncharacterized protein</fullName>
    </submittedName>
</protein>
<organism evidence="1 2">
    <name type="scientific">Oedothorax gibbosus</name>
    <dbReference type="NCBI Taxonomy" id="931172"/>
    <lineage>
        <taxon>Eukaryota</taxon>
        <taxon>Metazoa</taxon>
        <taxon>Ecdysozoa</taxon>
        <taxon>Arthropoda</taxon>
        <taxon>Chelicerata</taxon>
        <taxon>Arachnida</taxon>
        <taxon>Araneae</taxon>
        <taxon>Araneomorphae</taxon>
        <taxon>Entelegynae</taxon>
        <taxon>Araneoidea</taxon>
        <taxon>Linyphiidae</taxon>
        <taxon>Erigoninae</taxon>
        <taxon>Oedothorax</taxon>
    </lineage>
</organism>
<dbReference type="Proteomes" id="UP000827092">
    <property type="component" value="Unassembled WGS sequence"/>
</dbReference>
<gene>
    <name evidence="1" type="ORF">JTE90_015475</name>
</gene>
<evidence type="ECO:0000313" key="1">
    <source>
        <dbReference type="EMBL" id="KAG8184793.1"/>
    </source>
</evidence>
<dbReference type="AlphaFoldDB" id="A0AAV6UMG0"/>
<reference evidence="1 2" key="1">
    <citation type="journal article" date="2022" name="Nat. Ecol. Evol.">
        <title>A masculinizing supergene underlies an exaggerated male reproductive morph in a spider.</title>
        <authorList>
            <person name="Hendrickx F."/>
            <person name="De Corte Z."/>
            <person name="Sonet G."/>
            <person name="Van Belleghem S.M."/>
            <person name="Kostlbacher S."/>
            <person name="Vangestel C."/>
        </authorList>
    </citation>
    <scope>NUCLEOTIDE SEQUENCE [LARGE SCALE GENOMIC DNA]</scope>
    <source>
        <strain evidence="1">W744_W776</strain>
    </source>
</reference>
<dbReference type="EMBL" id="JAFNEN010000361">
    <property type="protein sequence ID" value="KAG8184793.1"/>
    <property type="molecule type" value="Genomic_DNA"/>
</dbReference>
<sequence length="71" mass="8466">MQKENSTDPEIEVLKNRLEYREEQIREKDDVLRISGIKFSSGVEVEVPFLVSQLREKDIPLLEFDKRELFL</sequence>